<dbReference type="Proteomes" id="UP000185109">
    <property type="component" value="Chromosome"/>
</dbReference>
<name>A0A1L5P361_RHIET</name>
<reference evidence="1 2" key="1">
    <citation type="submission" date="2016-09" db="EMBL/GenBank/DDBJ databases">
        <title>The complete genome sequences of Rhizobium gallicum, symbiovars gallicum and phaseoli, symbionts associated to common bean (Phaseolus vulgaris).</title>
        <authorList>
            <person name="Bustos P."/>
            <person name="Santamaria R.I."/>
            <person name="Perez-Carrascal O.M."/>
            <person name="Juarez S."/>
            <person name="Lozano L."/>
            <person name="Martinez-Flores I."/>
            <person name="Martinez-Romero E."/>
            <person name="Cevallos M."/>
            <person name="Romero D."/>
            <person name="Davila G."/>
            <person name="Gonzalez V."/>
        </authorList>
    </citation>
    <scope>NUCLEOTIDE SEQUENCE [LARGE SCALE GENOMIC DNA]</scope>
    <source>
        <strain evidence="1 2">8C-3</strain>
    </source>
</reference>
<proteinExistence type="predicted"/>
<dbReference type="AlphaFoldDB" id="A0A1L5P361"/>
<protein>
    <submittedName>
        <fullName evidence="1">Uncharacterized protein</fullName>
    </submittedName>
</protein>
<sequence>MDTSTIELTDLARGLLRAALEDIANTTLPTVEIANRIDSHFDRYLEKVANIERAGQSGAGEREAFERARAFAREILRVSRIESNASAKAA</sequence>
<gene>
    <name evidence="1" type="ORF">AM571_CH01756</name>
</gene>
<accession>A0A1L5P361</accession>
<dbReference type="EMBL" id="CP017241">
    <property type="protein sequence ID" value="APO74577.1"/>
    <property type="molecule type" value="Genomic_DNA"/>
</dbReference>
<organism evidence="1 2">
    <name type="scientific">Rhizobium etli 8C-3</name>
    <dbReference type="NCBI Taxonomy" id="538025"/>
    <lineage>
        <taxon>Bacteria</taxon>
        <taxon>Pseudomonadati</taxon>
        <taxon>Pseudomonadota</taxon>
        <taxon>Alphaproteobacteria</taxon>
        <taxon>Hyphomicrobiales</taxon>
        <taxon>Rhizobiaceae</taxon>
        <taxon>Rhizobium/Agrobacterium group</taxon>
        <taxon>Rhizobium</taxon>
    </lineage>
</organism>
<dbReference type="RefSeq" id="WP_074061071.1">
    <property type="nucleotide sequence ID" value="NZ_CP017241.1"/>
</dbReference>
<evidence type="ECO:0000313" key="2">
    <source>
        <dbReference type="Proteomes" id="UP000185109"/>
    </source>
</evidence>
<evidence type="ECO:0000313" key="1">
    <source>
        <dbReference type="EMBL" id="APO74577.1"/>
    </source>
</evidence>